<dbReference type="GO" id="GO:0046983">
    <property type="term" value="F:protein dimerization activity"/>
    <property type="evidence" value="ECO:0007669"/>
    <property type="project" value="InterPro"/>
</dbReference>
<keyword evidence="3" id="KW-0902">Two-component regulatory system</keyword>
<gene>
    <name evidence="6" type="ORF">G3T36_03170</name>
</gene>
<keyword evidence="4" id="KW-0812">Transmembrane</keyword>
<evidence type="ECO:0000256" key="4">
    <source>
        <dbReference type="SAM" id="Phobius"/>
    </source>
</evidence>
<proteinExistence type="predicted"/>
<dbReference type="InterPro" id="IPR050482">
    <property type="entry name" value="Sensor_HK_TwoCompSys"/>
</dbReference>
<keyword evidence="2 6" id="KW-0418">Kinase</keyword>
<evidence type="ECO:0000313" key="7">
    <source>
        <dbReference type="Proteomes" id="UP000474967"/>
    </source>
</evidence>
<accession>A0A6L9XUX7</accession>
<dbReference type="CDD" id="cd16917">
    <property type="entry name" value="HATPase_UhpB-NarQ-NarX-like"/>
    <property type="match status" value="1"/>
</dbReference>
<dbReference type="PANTHER" id="PTHR24421">
    <property type="entry name" value="NITRATE/NITRITE SENSOR PROTEIN NARX-RELATED"/>
    <property type="match status" value="1"/>
</dbReference>
<dbReference type="GO" id="GO:0000155">
    <property type="term" value="F:phosphorelay sensor kinase activity"/>
    <property type="evidence" value="ECO:0007669"/>
    <property type="project" value="InterPro"/>
</dbReference>
<feature type="transmembrane region" description="Helical" evidence="4">
    <location>
        <begin position="92"/>
        <end position="119"/>
    </location>
</feature>
<evidence type="ECO:0000259" key="5">
    <source>
        <dbReference type="Pfam" id="PF07730"/>
    </source>
</evidence>
<dbReference type="GO" id="GO:0016020">
    <property type="term" value="C:membrane"/>
    <property type="evidence" value="ECO:0007669"/>
    <property type="project" value="InterPro"/>
</dbReference>
<dbReference type="RefSeq" id="WP_163287951.1">
    <property type="nucleotide sequence ID" value="NZ_JAAGWY010000001.1"/>
</dbReference>
<reference evidence="6 7" key="1">
    <citation type="journal article" date="2014" name="J. Microbiol.">
        <title>Diaminobutyricibacter tongyongensis gen. nov., sp. nov. and Homoserinibacter gongjuensis gen. nov., sp. nov. belong to the family Microbacteriaceae.</title>
        <authorList>
            <person name="Kim S.J."/>
            <person name="Ahn J.H."/>
            <person name="Weon H.Y."/>
            <person name="Hamada M."/>
            <person name="Suzuki K."/>
            <person name="Kwon S.W."/>
        </authorList>
    </citation>
    <scope>NUCLEOTIDE SEQUENCE [LARGE SCALE GENOMIC DNA]</scope>
    <source>
        <strain evidence="6 7">NBRC 108724</strain>
    </source>
</reference>
<name>A0A6L9XUX7_9MICO</name>
<dbReference type="InterPro" id="IPR036890">
    <property type="entry name" value="HATPase_C_sf"/>
</dbReference>
<dbReference type="AlphaFoldDB" id="A0A6L9XUX7"/>
<dbReference type="Proteomes" id="UP000474967">
    <property type="component" value="Unassembled WGS sequence"/>
</dbReference>
<keyword evidence="1" id="KW-0808">Transferase</keyword>
<sequence>MDLASRTPAERPASWDEWWGRARQSMTDRSTRGWYIGASFGLLYQVLTVIAVWLSPGSTAAKVAATVLLVIYCGIFVFLAPMVWWAPLRDRIIAVAGYWLISFAFFPLLGGNTFWLWVLVAVVSAAVFEEFAIVAVFTAVLILIPLIYGVLTDFVDSAAWSGIITFSVTSMMFGLNRQMRTVRELRQAQGEVARLAVVEERARFSRDMHDVLGHSLTVVTVKSELARRLVTLDPARAEEEIADIERLSRAALTDLRAAVAGYREMSLSTELAAAQTALAAADIEAHLPRNGEIVRPELRELFGWVLREGVTNVIRHSGARNCWVELTDDSLVVSDDGRGAGMVRVVGAVGVVGVVGVAGPDGDAITASVASHRGNGLDGLVARARSAGARVVAGPSVHGGFQLSVRKATA</sequence>
<keyword evidence="4" id="KW-0472">Membrane</keyword>
<dbReference type="PANTHER" id="PTHR24421:SF63">
    <property type="entry name" value="SENSOR HISTIDINE KINASE DESK"/>
    <property type="match status" value="1"/>
</dbReference>
<feature type="domain" description="Signal transduction histidine kinase subgroup 3 dimerisation and phosphoacceptor" evidence="5">
    <location>
        <begin position="200"/>
        <end position="266"/>
    </location>
</feature>
<dbReference type="Gene3D" id="1.20.5.1930">
    <property type="match status" value="1"/>
</dbReference>
<feature type="transmembrane region" description="Helical" evidence="4">
    <location>
        <begin position="157"/>
        <end position="176"/>
    </location>
</feature>
<protein>
    <submittedName>
        <fullName evidence="6">Two-component sensor histidine kinase</fullName>
    </submittedName>
</protein>
<evidence type="ECO:0000256" key="1">
    <source>
        <dbReference type="ARBA" id="ARBA00022679"/>
    </source>
</evidence>
<dbReference type="EMBL" id="JAAGWY010000001">
    <property type="protein sequence ID" value="NEN04864.1"/>
    <property type="molecule type" value="Genomic_DNA"/>
</dbReference>
<dbReference type="Pfam" id="PF07730">
    <property type="entry name" value="HisKA_3"/>
    <property type="match status" value="1"/>
</dbReference>
<keyword evidence="7" id="KW-1185">Reference proteome</keyword>
<feature type="transmembrane region" description="Helical" evidence="4">
    <location>
        <begin position="34"/>
        <end position="54"/>
    </location>
</feature>
<evidence type="ECO:0000256" key="3">
    <source>
        <dbReference type="ARBA" id="ARBA00023012"/>
    </source>
</evidence>
<organism evidence="6 7">
    <name type="scientific">Leifsonia tongyongensis</name>
    <dbReference type="NCBI Taxonomy" id="1268043"/>
    <lineage>
        <taxon>Bacteria</taxon>
        <taxon>Bacillati</taxon>
        <taxon>Actinomycetota</taxon>
        <taxon>Actinomycetes</taxon>
        <taxon>Micrococcales</taxon>
        <taxon>Microbacteriaceae</taxon>
        <taxon>Leifsonia</taxon>
    </lineage>
</organism>
<comment type="caution">
    <text evidence="6">The sequence shown here is derived from an EMBL/GenBank/DDBJ whole genome shotgun (WGS) entry which is preliminary data.</text>
</comment>
<keyword evidence="4" id="KW-1133">Transmembrane helix</keyword>
<feature type="transmembrane region" description="Helical" evidence="4">
    <location>
        <begin position="66"/>
        <end position="86"/>
    </location>
</feature>
<dbReference type="InterPro" id="IPR011712">
    <property type="entry name" value="Sig_transdc_His_kin_sub3_dim/P"/>
</dbReference>
<evidence type="ECO:0000256" key="2">
    <source>
        <dbReference type="ARBA" id="ARBA00022777"/>
    </source>
</evidence>
<feature type="transmembrane region" description="Helical" evidence="4">
    <location>
        <begin position="131"/>
        <end position="151"/>
    </location>
</feature>
<dbReference type="SUPFAM" id="SSF55874">
    <property type="entry name" value="ATPase domain of HSP90 chaperone/DNA topoisomerase II/histidine kinase"/>
    <property type="match status" value="1"/>
</dbReference>
<dbReference type="Gene3D" id="3.30.565.10">
    <property type="entry name" value="Histidine kinase-like ATPase, C-terminal domain"/>
    <property type="match status" value="1"/>
</dbReference>
<evidence type="ECO:0000313" key="6">
    <source>
        <dbReference type="EMBL" id="NEN04864.1"/>
    </source>
</evidence>